<dbReference type="Proteomes" id="UP000645217">
    <property type="component" value="Unassembled WGS sequence"/>
</dbReference>
<reference evidence="5" key="1">
    <citation type="journal article" date="2014" name="Int. J. Syst. Evol. Microbiol.">
        <title>Complete genome sequence of Corynebacterium casei LMG S-19264T (=DSM 44701T), isolated from a smear-ripened cheese.</title>
        <authorList>
            <consortium name="US DOE Joint Genome Institute (JGI-PGF)"/>
            <person name="Walter F."/>
            <person name="Albersmeier A."/>
            <person name="Kalinowski J."/>
            <person name="Ruckert C."/>
        </authorList>
    </citation>
    <scope>NUCLEOTIDE SEQUENCE</scope>
    <source>
        <strain evidence="5">JCM 13064</strain>
    </source>
</reference>
<dbReference type="PROSITE" id="PS50043">
    <property type="entry name" value="HTH_LUXR_2"/>
    <property type="match status" value="1"/>
</dbReference>
<dbReference type="SMART" id="SM00448">
    <property type="entry name" value="REC"/>
    <property type="match status" value="1"/>
</dbReference>
<dbReference type="InterPro" id="IPR039420">
    <property type="entry name" value="WalR-like"/>
</dbReference>
<dbReference type="InterPro" id="IPR000792">
    <property type="entry name" value="Tscrpt_reg_LuxR_C"/>
</dbReference>
<dbReference type="SUPFAM" id="SSF46894">
    <property type="entry name" value="C-terminal effector domain of the bipartite response regulators"/>
    <property type="match status" value="1"/>
</dbReference>
<dbReference type="Pfam" id="PF00072">
    <property type="entry name" value="Response_reg"/>
    <property type="match status" value="1"/>
</dbReference>
<gene>
    <name evidence="5" type="primary">desR</name>
    <name evidence="5" type="ORF">GCM10007964_66000</name>
</gene>
<dbReference type="PANTHER" id="PTHR43214">
    <property type="entry name" value="TWO-COMPONENT RESPONSE REGULATOR"/>
    <property type="match status" value="1"/>
</dbReference>
<dbReference type="SMART" id="SM00421">
    <property type="entry name" value="HTH_LUXR"/>
    <property type="match status" value="1"/>
</dbReference>
<evidence type="ECO:0000259" key="3">
    <source>
        <dbReference type="PROSITE" id="PS50043"/>
    </source>
</evidence>
<name>A0A917VSZ8_9ACTN</name>
<evidence type="ECO:0000256" key="2">
    <source>
        <dbReference type="PROSITE-ProRule" id="PRU00169"/>
    </source>
</evidence>
<dbReference type="InterPro" id="IPR011006">
    <property type="entry name" value="CheY-like_superfamily"/>
</dbReference>
<keyword evidence="2" id="KW-0597">Phosphoprotein</keyword>
<dbReference type="Gene3D" id="3.40.50.2300">
    <property type="match status" value="1"/>
</dbReference>
<dbReference type="SUPFAM" id="SSF52172">
    <property type="entry name" value="CheY-like"/>
    <property type="match status" value="1"/>
</dbReference>
<keyword evidence="1 5" id="KW-0238">DNA-binding</keyword>
<dbReference type="InterPro" id="IPR016032">
    <property type="entry name" value="Sig_transdc_resp-reg_C-effctor"/>
</dbReference>
<protein>
    <submittedName>
        <fullName evidence="5">DNA-binding response regulator</fullName>
    </submittedName>
</protein>
<dbReference type="CDD" id="cd06170">
    <property type="entry name" value="LuxR_C_like"/>
    <property type="match status" value="1"/>
</dbReference>
<accession>A0A917VSZ8</accession>
<dbReference type="PRINTS" id="PR00038">
    <property type="entry name" value="HTHLUXR"/>
</dbReference>
<evidence type="ECO:0000259" key="4">
    <source>
        <dbReference type="PROSITE" id="PS50110"/>
    </source>
</evidence>
<evidence type="ECO:0000313" key="6">
    <source>
        <dbReference type="Proteomes" id="UP000645217"/>
    </source>
</evidence>
<dbReference type="GO" id="GO:0000160">
    <property type="term" value="P:phosphorelay signal transduction system"/>
    <property type="evidence" value="ECO:0007669"/>
    <property type="project" value="InterPro"/>
</dbReference>
<organism evidence="5 6">
    <name type="scientific">Sphaerisporangium melleum</name>
    <dbReference type="NCBI Taxonomy" id="321316"/>
    <lineage>
        <taxon>Bacteria</taxon>
        <taxon>Bacillati</taxon>
        <taxon>Actinomycetota</taxon>
        <taxon>Actinomycetes</taxon>
        <taxon>Streptosporangiales</taxon>
        <taxon>Streptosporangiaceae</taxon>
        <taxon>Sphaerisporangium</taxon>
    </lineage>
</organism>
<reference evidence="5" key="2">
    <citation type="submission" date="2020-09" db="EMBL/GenBank/DDBJ databases">
        <authorList>
            <person name="Sun Q."/>
            <person name="Ohkuma M."/>
        </authorList>
    </citation>
    <scope>NUCLEOTIDE SEQUENCE</scope>
    <source>
        <strain evidence="5">JCM 13064</strain>
    </source>
</reference>
<dbReference type="AlphaFoldDB" id="A0A917VSZ8"/>
<dbReference type="Pfam" id="PF00196">
    <property type="entry name" value="GerE"/>
    <property type="match status" value="1"/>
</dbReference>
<proteinExistence type="predicted"/>
<keyword evidence="6" id="KW-1185">Reference proteome</keyword>
<feature type="domain" description="HTH luxR-type" evidence="3">
    <location>
        <begin position="139"/>
        <end position="204"/>
    </location>
</feature>
<dbReference type="EMBL" id="BMNT01000049">
    <property type="protein sequence ID" value="GGL14745.1"/>
    <property type="molecule type" value="Genomic_DNA"/>
</dbReference>
<evidence type="ECO:0000313" key="5">
    <source>
        <dbReference type="EMBL" id="GGL14745.1"/>
    </source>
</evidence>
<evidence type="ECO:0000256" key="1">
    <source>
        <dbReference type="ARBA" id="ARBA00023125"/>
    </source>
</evidence>
<feature type="domain" description="Response regulatory" evidence="4">
    <location>
        <begin position="8"/>
        <end position="124"/>
    </location>
</feature>
<dbReference type="PANTHER" id="PTHR43214:SF42">
    <property type="entry name" value="TRANSCRIPTIONAL REGULATORY PROTEIN DESR"/>
    <property type="match status" value="1"/>
</dbReference>
<dbReference type="GO" id="GO:0003677">
    <property type="term" value="F:DNA binding"/>
    <property type="evidence" value="ECO:0007669"/>
    <property type="project" value="UniProtKB-KW"/>
</dbReference>
<dbReference type="InterPro" id="IPR001789">
    <property type="entry name" value="Sig_transdc_resp-reg_receiver"/>
</dbReference>
<dbReference type="GO" id="GO:0006355">
    <property type="term" value="P:regulation of DNA-templated transcription"/>
    <property type="evidence" value="ECO:0007669"/>
    <property type="project" value="InterPro"/>
</dbReference>
<sequence length="206" mass="21698">MVLFGVIRILLAEDVALLRSALVGLLSLEDDLQVVAELASGALIVPTALEVQPDVAVLDIDLPDLDGLTAAERLHERLPGCRVLILTGLNQPGQLRRALAAQVAGFLPKDVQHAELTGAIRIVASGGRVLDPALTAAALDASASPLSHRETLVLRMSATGASPGEIAENLFLRPGTVRNYLTSATVKLDARNRVDAIRIATEAGWI</sequence>
<dbReference type="PROSITE" id="PS50110">
    <property type="entry name" value="RESPONSE_REGULATORY"/>
    <property type="match status" value="1"/>
</dbReference>
<comment type="caution">
    <text evidence="5">The sequence shown here is derived from an EMBL/GenBank/DDBJ whole genome shotgun (WGS) entry which is preliminary data.</text>
</comment>
<feature type="modified residue" description="4-aspartylphosphate" evidence="2">
    <location>
        <position position="59"/>
    </location>
</feature>